<dbReference type="Proteomes" id="UP000231409">
    <property type="component" value="Unassembled WGS sequence"/>
</dbReference>
<evidence type="ECO:0000313" key="2">
    <source>
        <dbReference type="Proteomes" id="UP000231409"/>
    </source>
</evidence>
<organism evidence="1 2">
    <name type="scientific">Marinobacter profundi</name>
    <dbReference type="NCBI Taxonomy" id="2666256"/>
    <lineage>
        <taxon>Bacteria</taxon>
        <taxon>Pseudomonadati</taxon>
        <taxon>Pseudomonadota</taxon>
        <taxon>Gammaproteobacteria</taxon>
        <taxon>Pseudomonadales</taxon>
        <taxon>Marinobacteraceae</taxon>
        <taxon>Marinobacter</taxon>
    </lineage>
</organism>
<keyword evidence="2" id="KW-1185">Reference proteome</keyword>
<sequence>MKFAQLILLSAIIPLSGCLDSGNSGTNDASVGLVTPSGISGLSYTTASQQGTTTADGSYRYYPGEQLRLMAGDLVIADGIPARDVITPLEFIETVRSRLGTPGIDDEGLLTHRITEQDLLNNVPLMNMTRFLLSLNWEDNTRDGRGIEVRQRVIDQLNARLPYLSSPVDFMAGETTFTAEGDTPSPANQLLAGICFYPEDHRLCGEPPSQEEIDLAPIKPAEDALRDPDILYQDDLQNLRDQILAARRTVGEVSQQDAREYLARELDLATTGLANRYYLDVHTASHPATDTAIKTFNIRAIGGTPELEGLEAISTRPLDVQVHAWDRQSATVDYFVAGAPGAESEILVNFRPAGSYRWVRKSLRVLVR</sequence>
<reference evidence="1 2" key="1">
    <citation type="submission" date="2017-09" db="EMBL/GenBank/DDBJ databases">
        <title>The draft genome sequences of Marinobacter sp. PWS21.</title>
        <authorList>
            <person name="Cao J."/>
        </authorList>
    </citation>
    <scope>NUCLEOTIDE SEQUENCE [LARGE SCALE GENOMIC DNA]</scope>
    <source>
        <strain evidence="1 2">PWS21</strain>
    </source>
</reference>
<name>A0A2G1UR37_9GAMM</name>
<comment type="caution">
    <text evidence="1">The sequence shown here is derived from an EMBL/GenBank/DDBJ whole genome shotgun (WGS) entry which is preliminary data.</text>
</comment>
<protein>
    <submittedName>
        <fullName evidence="1">Organic solvent ABC transporter permease</fullName>
    </submittedName>
</protein>
<accession>A0A2G1UR37</accession>
<evidence type="ECO:0000313" key="1">
    <source>
        <dbReference type="EMBL" id="PHQ16958.1"/>
    </source>
</evidence>
<gene>
    <name evidence="1" type="ORF">CLH61_02010</name>
</gene>
<dbReference type="AlphaFoldDB" id="A0A2G1UR37"/>
<dbReference type="EMBL" id="NTFH01000003">
    <property type="protein sequence ID" value="PHQ16958.1"/>
    <property type="molecule type" value="Genomic_DNA"/>
</dbReference>
<proteinExistence type="predicted"/>
<dbReference type="RefSeq" id="WP_099613222.1">
    <property type="nucleotide sequence ID" value="NZ_KZ319367.1"/>
</dbReference>